<keyword evidence="2" id="KW-1185">Reference proteome</keyword>
<evidence type="ECO:0000313" key="2">
    <source>
        <dbReference type="Proteomes" id="UP001177021"/>
    </source>
</evidence>
<comment type="caution">
    <text evidence="1">The sequence shown here is derived from an EMBL/GenBank/DDBJ whole genome shotgun (WGS) entry which is preliminary data.</text>
</comment>
<gene>
    <name evidence="1" type="ORF">MILVUS5_LOCUS39876</name>
</gene>
<dbReference type="EMBL" id="CASHSV030000823">
    <property type="protein sequence ID" value="CAJ2677358.1"/>
    <property type="molecule type" value="Genomic_DNA"/>
</dbReference>
<organism evidence="1 2">
    <name type="scientific">Trifolium pratense</name>
    <name type="common">Red clover</name>
    <dbReference type="NCBI Taxonomy" id="57577"/>
    <lineage>
        <taxon>Eukaryota</taxon>
        <taxon>Viridiplantae</taxon>
        <taxon>Streptophyta</taxon>
        <taxon>Embryophyta</taxon>
        <taxon>Tracheophyta</taxon>
        <taxon>Spermatophyta</taxon>
        <taxon>Magnoliopsida</taxon>
        <taxon>eudicotyledons</taxon>
        <taxon>Gunneridae</taxon>
        <taxon>Pentapetalae</taxon>
        <taxon>rosids</taxon>
        <taxon>fabids</taxon>
        <taxon>Fabales</taxon>
        <taxon>Fabaceae</taxon>
        <taxon>Papilionoideae</taxon>
        <taxon>50 kb inversion clade</taxon>
        <taxon>NPAAA clade</taxon>
        <taxon>Hologalegina</taxon>
        <taxon>IRL clade</taxon>
        <taxon>Trifolieae</taxon>
        <taxon>Trifolium</taxon>
    </lineage>
</organism>
<evidence type="ECO:0000313" key="1">
    <source>
        <dbReference type="EMBL" id="CAJ2677358.1"/>
    </source>
</evidence>
<dbReference type="Proteomes" id="UP001177021">
    <property type="component" value="Unassembled WGS sequence"/>
</dbReference>
<reference evidence="1" key="1">
    <citation type="submission" date="2023-10" db="EMBL/GenBank/DDBJ databases">
        <authorList>
            <person name="Rodriguez Cubillos JULIANA M."/>
            <person name="De Vega J."/>
        </authorList>
    </citation>
    <scope>NUCLEOTIDE SEQUENCE</scope>
</reference>
<protein>
    <submittedName>
        <fullName evidence="1">Uncharacterized protein</fullName>
    </submittedName>
</protein>
<name>A0ACB0M9L8_TRIPR</name>
<sequence>MQYILHNSHIGTDIRQNCISICHGLFLGNFIVSTVAVMQGPHYCYAMQGLIIVVRTLHDSNSKDIKGEHIPSDLPPKQAYSILISFVELLILLFNGSIQISILCYISALGLKFSFCSCLKKSFILSYF</sequence>
<accession>A0ACB0M9L8</accession>
<proteinExistence type="predicted"/>